<accession>A0A5D3YJ54</accession>
<evidence type="ECO:0000256" key="1">
    <source>
        <dbReference type="SAM" id="Phobius"/>
    </source>
</evidence>
<gene>
    <name evidence="2" type="ORF">LX73_1244</name>
</gene>
<evidence type="ECO:0000313" key="3">
    <source>
        <dbReference type="Proteomes" id="UP000324595"/>
    </source>
</evidence>
<keyword evidence="1" id="KW-0812">Transmembrane</keyword>
<dbReference type="AlphaFoldDB" id="A0A5D3YJ54"/>
<name>A0A5D3YJ54_9BACT</name>
<dbReference type="EMBL" id="VNHY01000002">
    <property type="protein sequence ID" value="TYP93538.1"/>
    <property type="molecule type" value="Genomic_DNA"/>
</dbReference>
<keyword evidence="1" id="KW-0472">Membrane</keyword>
<protein>
    <submittedName>
        <fullName evidence="2">Uncharacterized protein</fullName>
    </submittedName>
</protein>
<organism evidence="2 3">
    <name type="scientific">Fodinibius salinus</name>
    <dbReference type="NCBI Taxonomy" id="860790"/>
    <lineage>
        <taxon>Bacteria</taxon>
        <taxon>Pseudomonadati</taxon>
        <taxon>Balneolota</taxon>
        <taxon>Balneolia</taxon>
        <taxon>Balneolales</taxon>
        <taxon>Balneolaceae</taxon>
        <taxon>Fodinibius</taxon>
    </lineage>
</organism>
<evidence type="ECO:0000313" key="2">
    <source>
        <dbReference type="EMBL" id="TYP93538.1"/>
    </source>
</evidence>
<dbReference type="Proteomes" id="UP000324595">
    <property type="component" value="Unassembled WGS sequence"/>
</dbReference>
<keyword evidence="3" id="KW-1185">Reference proteome</keyword>
<dbReference type="RefSeq" id="WP_148898602.1">
    <property type="nucleotide sequence ID" value="NZ_VNHY01000002.1"/>
</dbReference>
<sequence length="121" mass="12702">MNSSSFDQIDFLQTTRPFNYSLTNSFLPPVESTTTKKTKFGSILNDLSSFLTTAADTAVTVDGVINGGKNNPSGNGLTPEQQMALMQAQKSSGGSMTTVLLIGGVIAVGGAIMYSMLKKKA</sequence>
<reference evidence="2 3" key="1">
    <citation type="submission" date="2019-07" db="EMBL/GenBank/DDBJ databases">
        <title>Genomic Encyclopedia of Archaeal and Bacterial Type Strains, Phase II (KMG-II): from individual species to whole genera.</title>
        <authorList>
            <person name="Goeker M."/>
        </authorList>
    </citation>
    <scope>NUCLEOTIDE SEQUENCE [LARGE SCALE GENOMIC DNA]</scope>
    <source>
        <strain evidence="2 3">DSM 21935</strain>
    </source>
</reference>
<proteinExistence type="predicted"/>
<comment type="caution">
    <text evidence="2">The sequence shown here is derived from an EMBL/GenBank/DDBJ whole genome shotgun (WGS) entry which is preliminary data.</text>
</comment>
<dbReference type="OrthoDB" id="1524851at2"/>
<feature type="transmembrane region" description="Helical" evidence="1">
    <location>
        <begin position="96"/>
        <end position="117"/>
    </location>
</feature>
<keyword evidence="1" id="KW-1133">Transmembrane helix</keyword>